<proteinExistence type="predicted"/>
<dbReference type="RefSeq" id="WP_005974906.1">
    <property type="nucleotide sequence ID" value="NZ_QHJW02000037.1"/>
</dbReference>
<evidence type="ECO:0000313" key="2">
    <source>
        <dbReference type="Proteomes" id="UP000256817"/>
    </source>
</evidence>
<evidence type="ECO:0000313" key="1">
    <source>
        <dbReference type="EMBL" id="RRO06977.1"/>
    </source>
</evidence>
<name>A0A3R8NPF4_9GAMM</name>
<dbReference type="EMBL" id="QHJW02000037">
    <property type="protein sequence ID" value="RRO06977.1"/>
    <property type="molecule type" value="Genomic_DNA"/>
</dbReference>
<dbReference type="Proteomes" id="UP000256817">
    <property type="component" value="Unassembled WGS sequence"/>
</dbReference>
<gene>
    <name evidence="1" type="ORF">DMB85_015130</name>
</gene>
<accession>A0A3R8NPF4</accession>
<protein>
    <submittedName>
        <fullName evidence="1">Uncharacterized protein</fullName>
    </submittedName>
</protein>
<reference evidence="1" key="1">
    <citation type="submission" date="2018-11" db="EMBL/GenBank/DDBJ databases">
        <title>Draft genome sequences of proposed Pectobacterium aquaticum sp. nov. isolated in France from fresh water.</title>
        <authorList>
            <person name="Pedron J."/>
            <person name="Barny M.A."/>
        </authorList>
    </citation>
    <scope>NUCLEOTIDE SEQUENCE [LARGE SCALE GENOMIC DNA]</scope>
    <source>
        <strain evidence="1">A35-S23-M15</strain>
    </source>
</reference>
<keyword evidence="2" id="KW-1185">Reference proteome</keyword>
<organism evidence="1 2">
    <name type="scientific">Pectobacterium aquaticum</name>
    <dbReference type="NCBI Taxonomy" id="2204145"/>
    <lineage>
        <taxon>Bacteria</taxon>
        <taxon>Pseudomonadati</taxon>
        <taxon>Pseudomonadota</taxon>
        <taxon>Gammaproteobacteria</taxon>
        <taxon>Enterobacterales</taxon>
        <taxon>Pectobacteriaceae</taxon>
        <taxon>Pectobacterium</taxon>
    </lineage>
</organism>
<sequence length="304" mass="34097">MNNLSVSNGSSSRTLSPMFFNNCGVLGRNQTVTLTHLSGADQIALQGITLSAMALKESLAKKRKAQSVAKNPARKPRSGKETPNLYIDLFRRLNSYANIPSGVEDLFMGAIRQNTTGNCHNAYVVFSLMKSLPIISTEAVYVMLNQRRVDTEMVGERYAQSLADACRNVIKVFTYYDDIIANYIKELENVDCLESEQFDLSEDAKGYELDRLTRAPITKEQLSQKLFEAGLSFDEVQRYIAGHMIESGSSRYRVSNGGRVTVHGESYYNELDKERLESITVQSLEWLSDLSCYVDVETGEMVGW</sequence>
<comment type="caution">
    <text evidence="1">The sequence shown here is derived from an EMBL/GenBank/DDBJ whole genome shotgun (WGS) entry which is preliminary data.</text>
</comment>